<name>A0ACC2URM5_9FUNG</name>
<accession>A0ACC2URM5</accession>
<comment type="caution">
    <text evidence="1">The sequence shown here is derived from an EMBL/GenBank/DDBJ whole genome shotgun (WGS) entry which is preliminary data.</text>
</comment>
<evidence type="ECO:0000313" key="2">
    <source>
        <dbReference type="Proteomes" id="UP001165960"/>
    </source>
</evidence>
<dbReference type="EMBL" id="QTSX02000045">
    <property type="protein sequence ID" value="KAJ9089478.1"/>
    <property type="molecule type" value="Genomic_DNA"/>
</dbReference>
<evidence type="ECO:0000313" key="1">
    <source>
        <dbReference type="EMBL" id="KAJ9089478.1"/>
    </source>
</evidence>
<reference evidence="1" key="1">
    <citation type="submission" date="2022-04" db="EMBL/GenBank/DDBJ databases">
        <title>Genome of the entomopathogenic fungus Entomophthora muscae.</title>
        <authorList>
            <person name="Elya C."/>
            <person name="Lovett B.R."/>
            <person name="Lee E."/>
            <person name="Macias A.M."/>
            <person name="Hajek A.E."/>
            <person name="De Bivort B.L."/>
            <person name="Kasson M.T."/>
            <person name="De Fine Licht H.H."/>
            <person name="Stajich J.E."/>
        </authorList>
    </citation>
    <scope>NUCLEOTIDE SEQUENCE</scope>
    <source>
        <strain evidence="1">Berkeley</strain>
    </source>
</reference>
<protein>
    <submittedName>
        <fullName evidence="1">Uncharacterized protein</fullName>
    </submittedName>
</protein>
<proteinExistence type="predicted"/>
<gene>
    <name evidence="1" type="ORF">DSO57_1012596</name>
</gene>
<organism evidence="1 2">
    <name type="scientific">Entomophthora muscae</name>
    <dbReference type="NCBI Taxonomy" id="34485"/>
    <lineage>
        <taxon>Eukaryota</taxon>
        <taxon>Fungi</taxon>
        <taxon>Fungi incertae sedis</taxon>
        <taxon>Zoopagomycota</taxon>
        <taxon>Entomophthoromycotina</taxon>
        <taxon>Entomophthoromycetes</taxon>
        <taxon>Entomophthorales</taxon>
        <taxon>Entomophthoraceae</taxon>
        <taxon>Entomophthora</taxon>
    </lineage>
</organism>
<sequence>MAHDISHQILAIGPAPSYEAAPPLALPGTLLCDVLVVKHSLSDTQAICAKLSPDSASNGPYYLKDRII</sequence>
<keyword evidence="2" id="KW-1185">Reference proteome</keyword>
<dbReference type="Proteomes" id="UP001165960">
    <property type="component" value="Unassembled WGS sequence"/>
</dbReference>